<feature type="region of interest" description="Disordered" evidence="2">
    <location>
        <begin position="453"/>
        <end position="503"/>
    </location>
</feature>
<dbReference type="HOGENOM" id="CLU_289562_0_0_1"/>
<sequence length="1059" mass="120124">MEIAELALPNKKKAGDNANEDGTYSNAEDYYVDVCRMNGLYPLPYIISQFKNKRLELSVGKLRLEEWAVIMCTVKQCSHLESITIKGMKYNYDELKSSKNSQKKQKMLMLREYVSRLSKAIRDCLCISSYLTNLTLDTLPLSDRDVEAISKGLYVNRSLVYLSLEGSLKDGEQLEVVCKGIVDNMSLKFLNLTSCNIFGKSASVLAWLIRMQSSMRHSEIWKNSLRYRKPQLDGMGGLRRFTLNNNPQISNQDIQLLSSALLDDLWVRAIDLQCCNITDVGAQYILDMLKFNTSLVVIDIRNNSQINKKILESILDQLTINCGGHETEYMWMKLEEFHQSSSRPATSQQVSSANHHPSNKQLMPFVRKNSAIKSPTGARCKSRISVNNSNNVNKNNNMVVQTNANRNNTHSNNQKQYGLPWRTALRAARFRSPTAASTTRSLVGKVQHTTVHARRKISSCKKQDDDVYDVTDEDDEEDGDVDKSITRSRSMDNIKKKQPELPGDVSEWQRSEQNLESVREIERLKLENDRLKARCEELEENRQMMVESEEALDSIEASFKQFNNFLEMLKQIGLGPLISMAELDPTLLNFPAPPSLSASLSPSRLQQPINETSQISYVDHNDNQNKNNNNGRDGVDQTAFNFTIDNAAQDNEGLVEDDSRRFDESLFSHNVYNYGHDSSISLGDQLQNRTLLNSTAAQMKSFLLEQSSLYGQLQSNKLGQDDIDINQPASKFDELYMKALQNNDVLRQSAIPKPNDNSININNNNIVQTQNNATTTTSTNNRNYDIPAKFDKQNTKDLFERYSSNSFQKSDNDALRIDAPHKKTLTEHIDSLFNIPPPIKESSRNVFVPAEQDPAGFDNYKQALRQQQQPQQAQQRSQRHVQQTQSQLRQPLVQQQQQRQQHLPGRDSSSQFSQQSTSQRQTLKFSQMHQPFTHHSNALPSQPSRKQPDRMSTNLDAMQSLSSLSSSSTSSSSSILVSRINKENQEDNPNKRAHENIKETSAASLDADDAAEDDTKIYKEYSFDIEGLDVGQGGDYSLTESLLMQNLNVTNEKNDQNIS</sequence>
<dbReference type="Pfam" id="PF13516">
    <property type="entry name" value="LRR_6"/>
    <property type="match status" value="2"/>
</dbReference>
<dbReference type="EMBL" id="KB097753">
    <property type="protein sequence ID" value="ESN90496.1"/>
    <property type="molecule type" value="Genomic_DNA"/>
</dbReference>
<feature type="compositionally biased region" description="Low complexity" evidence="2">
    <location>
        <begin position="960"/>
        <end position="978"/>
    </location>
</feature>
<dbReference type="PANTHER" id="PTHR24110:SF3">
    <property type="entry name" value="CENTROSOMAL PROTEIN OF 78 KDA"/>
    <property type="match status" value="1"/>
</dbReference>
<dbReference type="EnsemblMetazoa" id="HelroT189875">
    <property type="protein sequence ID" value="HelroP189875"/>
    <property type="gene ID" value="HelroG189875"/>
</dbReference>
<dbReference type="STRING" id="6412.T1FRF8"/>
<proteinExistence type="predicted"/>
<dbReference type="RefSeq" id="XP_009031420.1">
    <property type="nucleotide sequence ID" value="XM_009033172.1"/>
</dbReference>
<evidence type="ECO:0008006" key="6">
    <source>
        <dbReference type="Google" id="ProtNLM"/>
    </source>
</evidence>
<organism evidence="4 5">
    <name type="scientific">Helobdella robusta</name>
    <name type="common">Californian leech</name>
    <dbReference type="NCBI Taxonomy" id="6412"/>
    <lineage>
        <taxon>Eukaryota</taxon>
        <taxon>Metazoa</taxon>
        <taxon>Spiralia</taxon>
        <taxon>Lophotrochozoa</taxon>
        <taxon>Annelida</taxon>
        <taxon>Clitellata</taxon>
        <taxon>Hirudinea</taxon>
        <taxon>Rhynchobdellida</taxon>
        <taxon>Glossiphoniidae</taxon>
        <taxon>Helobdella</taxon>
    </lineage>
</organism>
<protein>
    <recommendedName>
        <fullName evidence="6">Centrosomal protein of 78 kDa</fullName>
    </recommendedName>
</protein>
<dbReference type="Gene3D" id="3.80.10.10">
    <property type="entry name" value="Ribonuclease Inhibitor"/>
    <property type="match status" value="2"/>
</dbReference>
<dbReference type="GO" id="GO:0005813">
    <property type="term" value="C:centrosome"/>
    <property type="evidence" value="ECO:0000318"/>
    <property type="project" value="GO_Central"/>
</dbReference>
<dbReference type="InterPro" id="IPR032675">
    <property type="entry name" value="LRR_dom_sf"/>
</dbReference>
<keyword evidence="1" id="KW-0175">Coiled coil</keyword>
<dbReference type="OrthoDB" id="78308at2759"/>
<reference evidence="3 5" key="2">
    <citation type="journal article" date="2013" name="Nature">
        <title>Insights into bilaterian evolution from three spiralian genomes.</title>
        <authorList>
            <person name="Simakov O."/>
            <person name="Marletaz F."/>
            <person name="Cho S.J."/>
            <person name="Edsinger-Gonzales E."/>
            <person name="Havlak P."/>
            <person name="Hellsten U."/>
            <person name="Kuo D.H."/>
            <person name="Larsson T."/>
            <person name="Lv J."/>
            <person name="Arendt D."/>
            <person name="Savage R."/>
            <person name="Osoegawa K."/>
            <person name="de Jong P."/>
            <person name="Grimwood J."/>
            <person name="Chapman J.A."/>
            <person name="Shapiro H."/>
            <person name="Aerts A."/>
            <person name="Otillar R.P."/>
            <person name="Terry A.Y."/>
            <person name="Boore J.L."/>
            <person name="Grigoriev I.V."/>
            <person name="Lindberg D.R."/>
            <person name="Seaver E.C."/>
            <person name="Weisblat D.A."/>
            <person name="Putnam N.H."/>
            <person name="Rokhsar D.S."/>
        </authorList>
    </citation>
    <scope>NUCLEOTIDE SEQUENCE</scope>
</reference>
<dbReference type="PANTHER" id="PTHR24110">
    <property type="entry name" value="CENTROSOMAL PROTEIN OF 78 KDA"/>
    <property type="match status" value="1"/>
</dbReference>
<reference evidence="5" key="1">
    <citation type="submission" date="2012-12" db="EMBL/GenBank/DDBJ databases">
        <authorList>
            <person name="Hellsten U."/>
            <person name="Grimwood J."/>
            <person name="Chapman J.A."/>
            <person name="Shapiro H."/>
            <person name="Aerts A."/>
            <person name="Otillar R.P."/>
            <person name="Terry A.Y."/>
            <person name="Boore J.L."/>
            <person name="Simakov O."/>
            <person name="Marletaz F."/>
            <person name="Cho S.-J."/>
            <person name="Edsinger-Gonzales E."/>
            <person name="Havlak P."/>
            <person name="Kuo D.-H."/>
            <person name="Larsson T."/>
            <person name="Lv J."/>
            <person name="Arendt D."/>
            <person name="Savage R."/>
            <person name="Osoegawa K."/>
            <person name="de Jong P."/>
            <person name="Lindberg D.R."/>
            <person name="Seaver E.C."/>
            <person name="Weisblat D.A."/>
            <person name="Putnam N.H."/>
            <person name="Grigoriev I.V."/>
            <person name="Rokhsar D.S."/>
        </authorList>
    </citation>
    <scope>NUCLEOTIDE SEQUENCE</scope>
</reference>
<accession>T1FRF8</accession>
<dbReference type="GO" id="GO:0044782">
    <property type="term" value="P:cilium organization"/>
    <property type="evidence" value="ECO:0000318"/>
    <property type="project" value="GO_Central"/>
</dbReference>
<feature type="region of interest" description="Disordered" evidence="2">
    <location>
        <begin position="933"/>
        <end position="952"/>
    </location>
</feature>
<dbReference type="GeneID" id="20211405"/>
<dbReference type="PRINTS" id="PR02062">
    <property type="entry name" value="CENTROSOME78"/>
</dbReference>
<dbReference type="AlphaFoldDB" id="T1FRF8"/>
<dbReference type="InterPro" id="IPR026212">
    <property type="entry name" value="Cep78"/>
</dbReference>
<dbReference type="Proteomes" id="UP000015101">
    <property type="component" value="Unassembled WGS sequence"/>
</dbReference>
<evidence type="ECO:0000256" key="2">
    <source>
        <dbReference type="SAM" id="MobiDB-lite"/>
    </source>
</evidence>
<feature type="region of interest" description="Disordered" evidence="2">
    <location>
        <begin position="342"/>
        <end position="364"/>
    </location>
</feature>
<feature type="compositionally biased region" description="Polar residues" evidence="2">
    <location>
        <begin position="342"/>
        <end position="361"/>
    </location>
</feature>
<feature type="compositionally biased region" description="Low complexity" evidence="2">
    <location>
        <begin position="908"/>
        <end position="921"/>
    </location>
</feature>
<feature type="compositionally biased region" description="Basic and acidic residues" evidence="2">
    <location>
        <begin position="980"/>
        <end position="998"/>
    </location>
</feature>
<keyword evidence="5" id="KW-1185">Reference proteome</keyword>
<feature type="compositionally biased region" description="Acidic residues" evidence="2">
    <location>
        <begin position="466"/>
        <end position="480"/>
    </location>
</feature>
<feature type="compositionally biased region" description="Basic and acidic residues" evidence="2">
    <location>
        <begin position="481"/>
        <end position="499"/>
    </location>
</feature>
<dbReference type="EMBL" id="AMQM01002268">
    <property type="status" value="NOT_ANNOTATED_CDS"/>
    <property type="molecule type" value="Genomic_DNA"/>
</dbReference>
<dbReference type="FunFam" id="3.80.10.10:FF:001649">
    <property type="entry name" value="Uncharacterized protein"/>
    <property type="match status" value="1"/>
</dbReference>
<dbReference type="CTD" id="20211405"/>
<dbReference type="SUPFAM" id="SSF52047">
    <property type="entry name" value="RNI-like"/>
    <property type="match status" value="1"/>
</dbReference>
<feature type="region of interest" description="Disordered" evidence="2">
    <location>
        <begin position="959"/>
        <end position="1011"/>
    </location>
</feature>
<name>T1FRF8_HELRO</name>
<evidence type="ECO:0000313" key="5">
    <source>
        <dbReference type="Proteomes" id="UP000015101"/>
    </source>
</evidence>
<dbReference type="GO" id="GO:0036064">
    <property type="term" value="C:ciliary basal body"/>
    <property type="evidence" value="ECO:0000318"/>
    <property type="project" value="GO_Central"/>
</dbReference>
<dbReference type="InParanoid" id="T1FRF8"/>
<evidence type="ECO:0000313" key="3">
    <source>
        <dbReference type="EMBL" id="ESN90496.1"/>
    </source>
</evidence>
<dbReference type="KEGG" id="hro:HELRODRAFT_189875"/>
<dbReference type="eggNOG" id="KOG4308">
    <property type="taxonomic scope" value="Eukaryota"/>
</dbReference>
<gene>
    <name evidence="4" type="primary">20211405</name>
    <name evidence="3" type="ORF">HELRODRAFT_189875</name>
</gene>
<dbReference type="FunFam" id="3.80.10.10:FF:000948">
    <property type="entry name" value="Centrosomal protein 78"/>
    <property type="match status" value="1"/>
</dbReference>
<feature type="region of interest" description="Disordered" evidence="2">
    <location>
        <begin position="862"/>
        <end position="924"/>
    </location>
</feature>
<feature type="compositionally biased region" description="Low complexity" evidence="2">
    <location>
        <begin position="862"/>
        <end position="901"/>
    </location>
</feature>
<dbReference type="InterPro" id="IPR001611">
    <property type="entry name" value="Leu-rich_rpt"/>
</dbReference>
<evidence type="ECO:0000313" key="4">
    <source>
        <dbReference type="EnsemblMetazoa" id="HelroP189875"/>
    </source>
</evidence>
<reference evidence="4" key="3">
    <citation type="submission" date="2015-06" db="UniProtKB">
        <authorList>
            <consortium name="EnsemblMetazoa"/>
        </authorList>
    </citation>
    <scope>IDENTIFICATION</scope>
</reference>
<feature type="coiled-coil region" evidence="1">
    <location>
        <begin position="514"/>
        <end position="558"/>
    </location>
</feature>
<evidence type="ECO:0000256" key="1">
    <source>
        <dbReference type="SAM" id="Coils"/>
    </source>
</evidence>